<dbReference type="PROSITE" id="PS50885">
    <property type="entry name" value="HAMP"/>
    <property type="match status" value="1"/>
</dbReference>
<dbReference type="CDD" id="cd00082">
    <property type="entry name" value="HisKA"/>
    <property type="match status" value="1"/>
</dbReference>
<dbReference type="EC" id="2.7.13.3" evidence="3"/>
<dbReference type="PROSITE" id="PS50109">
    <property type="entry name" value="HIS_KIN"/>
    <property type="match status" value="1"/>
</dbReference>
<dbReference type="InterPro" id="IPR004358">
    <property type="entry name" value="Sig_transdc_His_kin-like_C"/>
</dbReference>
<evidence type="ECO:0000256" key="4">
    <source>
        <dbReference type="ARBA" id="ARBA00022553"/>
    </source>
</evidence>
<evidence type="ECO:0000259" key="13">
    <source>
        <dbReference type="PROSITE" id="PS50885"/>
    </source>
</evidence>
<dbReference type="InterPro" id="IPR036097">
    <property type="entry name" value="HisK_dim/P_sf"/>
</dbReference>
<evidence type="ECO:0000259" key="12">
    <source>
        <dbReference type="PROSITE" id="PS50109"/>
    </source>
</evidence>
<evidence type="ECO:0000256" key="10">
    <source>
        <dbReference type="ARBA" id="ARBA00023136"/>
    </source>
</evidence>
<dbReference type="SUPFAM" id="SSF47384">
    <property type="entry name" value="Homodimeric domain of signal transducing histidine kinase"/>
    <property type="match status" value="1"/>
</dbReference>
<dbReference type="SMART" id="SM00387">
    <property type="entry name" value="HATPase_c"/>
    <property type="match status" value="1"/>
</dbReference>
<dbReference type="InterPro" id="IPR003594">
    <property type="entry name" value="HATPase_dom"/>
</dbReference>
<keyword evidence="5" id="KW-0808">Transferase</keyword>
<evidence type="ECO:0000313" key="15">
    <source>
        <dbReference type="EMBL" id="CAB4861305.1"/>
    </source>
</evidence>
<evidence type="ECO:0000256" key="5">
    <source>
        <dbReference type="ARBA" id="ARBA00022679"/>
    </source>
</evidence>
<comment type="subcellular location">
    <subcellularLocation>
        <location evidence="2">Membrane</location>
    </subcellularLocation>
</comment>
<evidence type="ECO:0000256" key="11">
    <source>
        <dbReference type="SAM" id="Phobius"/>
    </source>
</evidence>
<dbReference type="EMBL" id="CAFBPM010000009">
    <property type="protein sequence ID" value="CAB5023080.1"/>
    <property type="molecule type" value="Genomic_DNA"/>
</dbReference>
<dbReference type="Gene3D" id="1.10.287.130">
    <property type="match status" value="1"/>
</dbReference>
<keyword evidence="4" id="KW-0597">Phosphoprotein</keyword>
<dbReference type="Pfam" id="PF02518">
    <property type="entry name" value="HATPase_c"/>
    <property type="match status" value="1"/>
</dbReference>
<dbReference type="InterPro" id="IPR036890">
    <property type="entry name" value="HATPase_C_sf"/>
</dbReference>
<dbReference type="SMART" id="SM00304">
    <property type="entry name" value="HAMP"/>
    <property type="match status" value="1"/>
</dbReference>
<keyword evidence="8 11" id="KW-1133">Transmembrane helix</keyword>
<name>A0A6J7CWU9_9ZZZZ</name>
<feature type="transmembrane region" description="Helical" evidence="11">
    <location>
        <begin position="20"/>
        <end position="40"/>
    </location>
</feature>
<dbReference type="InterPro" id="IPR005467">
    <property type="entry name" value="His_kinase_dom"/>
</dbReference>
<keyword evidence="6 11" id="KW-0812">Transmembrane</keyword>
<gene>
    <name evidence="14" type="ORF">UFOPK3164_00674</name>
    <name evidence="15" type="ORF">UFOPK3427_00205</name>
    <name evidence="16" type="ORF">UFOPK4112_01036</name>
</gene>
<evidence type="ECO:0000256" key="7">
    <source>
        <dbReference type="ARBA" id="ARBA00022777"/>
    </source>
</evidence>
<feature type="domain" description="Histidine kinase" evidence="12">
    <location>
        <begin position="251"/>
        <end position="472"/>
    </location>
</feature>
<dbReference type="AlphaFoldDB" id="A0A6J7CWU9"/>
<dbReference type="SUPFAM" id="SSF55874">
    <property type="entry name" value="ATPase domain of HSP90 chaperone/DNA topoisomerase II/histidine kinase"/>
    <property type="match status" value="1"/>
</dbReference>
<dbReference type="PANTHER" id="PTHR45436">
    <property type="entry name" value="SENSOR HISTIDINE KINASE YKOH"/>
    <property type="match status" value="1"/>
</dbReference>
<dbReference type="EMBL" id="CAFBLT010000001">
    <property type="protein sequence ID" value="CAB4861305.1"/>
    <property type="molecule type" value="Genomic_DNA"/>
</dbReference>
<dbReference type="InterPro" id="IPR003660">
    <property type="entry name" value="HAMP_dom"/>
</dbReference>
<proteinExistence type="predicted"/>
<dbReference type="PRINTS" id="PR00344">
    <property type="entry name" value="BCTRLSENSOR"/>
</dbReference>
<evidence type="ECO:0000256" key="6">
    <source>
        <dbReference type="ARBA" id="ARBA00022692"/>
    </source>
</evidence>
<dbReference type="PANTHER" id="PTHR45436:SF5">
    <property type="entry name" value="SENSOR HISTIDINE KINASE TRCS"/>
    <property type="match status" value="1"/>
</dbReference>
<dbReference type="Gene3D" id="6.10.340.10">
    <property type="match status" value="1"/>
</dbReference>
<protein>
    <recommendedName>
        <fullName evidence="3">histidine kinase</fullName>
        <ecNumber evidence="3">2.7.13.3</ecNumber>
    </recommendedName>
</protein>
<keyword evidence="7" id="KW-0418">Kinase</keyword>
<evidence type="ECO:0000313" key="16">
    <source>
        <dbReference type="EMBL" id="CAB5023080.1"/>
    </source>
</evidence>
<dbReference type="GO" id="GO:0000155">
    <property type="term" value="F:phosphorelay sensor kinase activity"/>
    <property type="evidence" value="ECO:0007669"/>
    <property type="project" value="InterPro"/>
</dbReference>
<reference evidence="15" key="1">
    <citation type="submission" date="2020-05" db="EMBL/GenBank/DDBJ databases">
        <authorList>
            <person name="Chiriac C."/>
            <person name="Salcher M."/>
            <person name="Ghai R."/>
            <person name="Kavagutti S V."/>
        </authorList>
    </citation>
    <scope>NUCLEOTIDE SEQUENCE</scope>
</reference>
<accession>A0A6J7CWU9</accession>
<sequence length="480" mass="51710">MTSPEKIRSVPRLGLRGRLIAAFATGALVLSVSMGAIAYYTTRHFLITDRQSAALHQAYANAALLRNALAANVPHIDLQVTSLDSGAGSVSLLNDNGQWFSTSLAVGKNSIPLALRQSVGSLHVATQTSVINDAPAFSVGVPLPSQQAAYYLVYDLSDLQHTLRVLLTALGAAAAATTLLGAGLGLIASRRTMRPLAEVSLAAVAIAQGDLETRLPGHRGDADLEGLTNSFNTMVDQLQERLERDARFTSDVSHELRSPLTTMAATLGVLESRRDELSEQGKQALDLMSADIRRFARLVEDLLEISRSDAGASDMIYDTVTIGELVERSLHASTRLNDNFPPPTLFIDPSVRSVRLMVDKRRFERIMGNLIENAANYAGGATRVSATLSHDALHLELRVCDEGPGISLVERDRIFERFYRGDISGQREGNEGSGLGLALVADNVARHGGTVRVEQGPNAKGSDFVVMIPLHREIEDADET</sequence>
<keyword evidence="9" id="KW-0902">Two-component regulatory system</keyword>
<organism evidence="15">
    <name type="scientific">freshwater metagenome</name>
    <dbReference type="NCBI Taxonomy" id="449393"/>
    <lineage>
        <taxon>unclassified sequences</taxon>
        <taxon>metagenomes</taxon>
        <taxon>ecological metagenomes</taxon>
    </lineage>
</organism>
<comment type="catalytic activity">
    <reaction evidence="1">
        <text>ATP + protein L-histidine = ADP + protein N-phospho-L-histidine.</text>
        <dbReference type="EC" id="2.7.13.3"/>
    </reaction>
</comment>
<evidence type="ECO:0000256" key="1">
    <source>
        <dbReference type="ARBA" id="ARBA00000085"/>
    </source>
</evidence>
<evidence type="ECO:0000256" key="3">
    <source>
        <dbReference type="ARBA" id="ARBA00012438"/>
    </source>
</evidence>
<dbReference type="Pfam" id="PF00512">
    <property type="entry name" value="HisKA"/>
    <property type="match status" value="1"/>
</dbReference>
<dbReference type="GO" id="GO:0005886">
    <property type="term" value="C:plasma membrane"/>
    <property type="evidence" value="ECO:0007669"/>
    <property type="project" value="TreeGrafter"/>
</dbReference>
<dbReference type="InterPro" id="IPR050428">
    <property type="entry name" value="TCS_sensor_his_kinase"/>
</dbReference>
<keyword evidence="10 11" id="KW-0472">Membrane</keyword>
<evidence type="ECO:0000256" key="8">
    <source>
        <dbReference type="ARBA" id="ARBA00022989"/>
    </source>
</evidence>
<feature type="transmembrane region" description="Helical" evidence="11">
    <location>
        <begin position="165"/>
        <end position="187"/>
    </location>
</feature>
<dbReference type="InterPro" id="IPR003661">
    <property type="entry name" value="HisK_dim/P_dom"/>
</dbReference>
<evidence type="ECO:0000256" key="2">
    <source>
        <dbReference type="ARBA" id="ARBA00004370"/>
    </source>
</evidence>
<dbReference type="CDD" id="cd00075">
    <property type="entry name" value="HATPase"/>
    <property type="match status" value="1"/>
</dbReference>
<dbReference type="SUPFAM" id="SSF158472">
    <property type="entry name" value="HAMP domain-like"/>
    <property type="match status" value="1"/>
</dbReference>
<dbReference type="CDD" id="cd06225">
    <property type="entry name" value="HAMP"/>
    <property type="match status" value="1"/>
</dbReference>
<dbReference type="Pfam" id="PF00672">
    <property type="entry name" value="HAMP"/>
    <property type="match status" value="1"/>
</dbReference>
<dbReference type="Gene3D" id="3.30.565.10">
    <property type="entry name" value="Histidine kinase-like ATPase, C-terminal domain"/>
    <property type="match status" value="1"/>
</dbReference>
<dbReference type="SMART" id="SM00388">
    <property type="entry name" value="HisKA"/>
    <property type="match status" value="1"/>
</dbReference>
<feature type="domain" description="HAMP" evidence="13">
    <location>
        <begin position="190"/>
        <end position="243"/>
    </location>
</feature>
<evidence type="ECO:0000313" key="14">
    <source>
        <dbReference type="EMBL" id="CAB4824825.1"/>
    </source>
</evidence>
<evidence type="ECO:0000256" key="9">
    <source>
        <dbReference type="ARBA" id="ARBA00023012"/>
    </source>
</evidence>
<dbReference type="EMBL" id="CAFABE010000023">
    <property type="protein sequence ID" value="CAB4824825.1"/>
    <property type="molecule type" value="Genomic_DNA"/>
</dbReference>